<dbReference type="Proteomes" id="UP000275331">
    <property type="component" value="Unassembled WGS sequence"/>
</dbReference>
<evidence type="ECO:0000313" key="1">
    <source>
        <dbReference type="EMBL" id="MDV7023789.1"/>
    </source>
</evidence>
<reference evidence="1 4" key="2">
    <citation type="submission" date="2023-10" db="EMBL/GenBank/DDBJ databases">
        <authorList>
            <person name="Dale J."/>
        </authorList>
    </citation>
    <scope>NUCLEOTIDE SEQUENCE [LARGE SCALE GENOMIC DNA]</scope>
    <source>
        <strain evidence="1 4">2023EL-00970</strain>
    </source>
</reference>
<dbReference type="GeneID" id="84665468"/>
<sequence>MFPEYRDLIPRLKAEHPRFESLVEKHNALDQEISRREGANGRGYCEEVARLKKEKLHLKDQIFRILQQQSQQASEPSH</sequence>
<dbReference type="InterPro" id="IPR007420">
    <property type="entry name" value="DUF465"/>
</dbReference>
<comment type="caution">
    <text evidence="2">The sequence shown here is derived from an EMBL/GenBank/DDBJ whole genome shotgun (WGS) entry which is preliminary data.</text>
</comment>
<dbReference type="EMBL" id="JAWLOF010000009">
    <property type="protein sequence ID" value="MDV7023789.1"/>
    <property type="molecule type" value="Genomic_DNA"/>
</dbReference>
<dbReference type="AlphaFoldDB" id="A0A3R9EZQ9"/>
<protein>
    <submittedName>
        <fullName evidence="2">DUF465 domain-containing protein</fullName>
    </submittedName>
    <submittedName>
        <fullName evidence="1">YdcH family protein</fullName>
    </submittedName>
</protein>
<evidence type="ECO:0000313" key="4">
    <source>
        <dbReference type="Proteomes" id="UP001187066"/>
    </source>
</evidence>
<dbReference type="RefSeq" id="WP_125291972.1">
    <property type="nucleotide sequence ID" value="NZ_CP100494.1"/>
</dbReference>
<accession>A0A3R9EZQ9</accession>
<proteinExistence type="predicted"/>
<name>A0A3R9EZQ9_9ENTR</name>
<dbReference type="Proteomes" id="UP001187066">
    <property type="component" value="Unassembled WGS sequence"/>
</dbReference>
<dbReference type="EMBL" id="RHXB01000008">
    <property type="protein sequence ID" value="RSE25344.1"/>
    <property type="molecule type" value="Genomic_DNA"/>
</dbReference>
<organism evidence="2 3">
    <name type="scientific">Atlantibacter subterraneus</name>
    <dbReference type="NCBI Taxonomy" id="255519"/>
    <lineage>
        <taxon>Bacteria</taxon>
        <taxon>Pseudomonadati</taxon>
        <taxon>Pseudomonadota</taxon>
        <taxon>Gammaproteobacteria</taxon>
        <taxon>Enterobacterales</taxon>
        <taxon>Enterobacteriaceae</taxon>
        <taxon>Atlantibacter</taxon>
    </lineage>
</organism>
<dbReference type="InterPro" id="IPR038444">
    <property type="entry name" value="DUF465_sf"/>
</dbReference>
<gene>
    <name evidence="2" type="ORF">EGT71_13390</name>
    <name evidence="1" type="ORF">R4P48_14020</name>
</gene>
<evidence type="ECO:0000313" key="3">
    <source>
        <dbReference type="Proteomes" id="UP000275331"/>
    </source>
</evidence>
<reference evidence="2 3" key="1">
    <citation type="submission" date="2018-10" db="EMBL/GenBank/DDBJ databases">
        <title>Transmission dynamics of multidrug resistant bacteria on intensive care unit surfaces.</title>
        <authorList>
            <person name="D'Souza A.W."/>
            <person name="Potter R.F."/>
            <person name="Wallace M."/>
            <person name="Shupe A."/>
            <person name="Patel S."/>
            <person name="Sun S."/>
            <person name="Gul D."/>
            <person name="Kwon J.H."/>
            <person name="Andleeb S."/>
            <person name="Burnham C.-A.D."/>
            <person name="Dantas G."/>
        </authorList>
    </citation>
    <scope>NUCLEOTIDE SEQUENCE [LARGE SCALE GENOMIC DNA]</scope>
    <source>
        <strain evidence="2 3">AS_373</strain>
    </source>
</reference>
<dbReference type="Pfam" id="PF04325">
    <property type="entry name" value="DUF465"/>
    <property type="match status" value="1"/>
</dbReference>
<dbReference type="NCBIfam" id="NF008505">
    <property type="entry name" value="PRK11415.1"/>
    <property type="match status" value="1"/>
</dbReference>
<dbReference type="Gene3D" id="6.10.280.50">
    <property type="match status" value="1"/>
</dbReference>
<dbReference type="OrthoDB" id="5616367at2"/>
<keyword evidence="4" id="KW-1185">Reference proteome</keyword>
<evidence type="ECO:0000313" key="2">
    <source>
        <dbReference type="EMBL" id="RSE25344.1"/>
    </source>
</evidence>